<accession>A0A3M8AJ00</accession>
<gene>
    <name evidence="2" type="ORF">BAG01nite_32440</name>
    <name evidence="3" type="ORF">EB820_20160</name>
</gene>
<dbReference type="OrthoDB" id="2470732at2"/>
<dbReference type="Proteomes" id="UP000276178">
    <property type="component" value="Unassembled WGS sequence"/>
</dbReference>
<keyword evidence="5" id="KW-1185">Reference proteome</keyword>
<comment type="caution">
    <text evidence="3">The sequence shown here is derived from an EMBL/GenBank/DDBJ whole genome shotgun (WGS) entry which is preliminary data.</text>
</comment>
<evidence type="ECO:0000256" key="1">
    <source>
        <dbReference type="SAM" id="Phobius"/>
    </source>
</evidence>
<evidence type="ECO:0000313" key="4">
    <source>
        <dbReference type="Proteomes" id="UP000276178"/>
    </source>
</evidence>
<dbReference type="GeneID" id="82809938"/>
<dbReference type="EMBL" id="RHHN01000065">
    <property type="protein sequence ID" value="RNB51170.1"/>
    <property type="molecule type" value="Genomic_DNA"/>
</dbReference>
<evidence type="ECO:0000313" key="5">
    <source>
        <dbReference type="Proteomes" id="UP000317180"/>
    </source>
</evidence>
<reference evidence="2 5" key="2">
    <citation type="submission" date="2019-06" db="EMBL/GenBank/DDBJ databases">
        <title>Whole genome shotgun sequence of Brevibacillus agri NBRC 15538.</title>
        <authorList>
            <person name="Hosoyama A."/>
            <person name="Uohara A."/>
            <person name="Ohji S."/>
            <person name="Ichikawa N."/>
        </authorList>
    </citation>
    <scope>NUCLEOTIDE SEQUENCE [LARGE SCALE GENOMIC DNA]</scope>
    <source>
        <strain evidence="2 5">NBRC 15538</strain>
    </source>
</reference>
<keyword evidence="1" id="KW-0472">Membrane</keyword>
<keyword evidence="1" id="KW-1133">Transmembrane helix</keyword>
<keyword evidence="1" id="KW-0812">Transmembrane</keyword>
<proteinExistence type="predicted"/>
<protein>
    <submittedName>
        <fullName evidence="3">Uncharacterized protein</fullName>
    </submittedName>
</protein>
<organism evidence="3 4">
    <name type="scientific">Brevibacillus agri</name>
    <dbReference type="NCBI Taxonomy" id="51101"/>
    <lineage>
        <taxon>Bacteria</taxon>
        <taxon>Bacillati</taxon>
        <taxon>Bacillota</taxon>
        <taxon>Bacilli</taxon>
        <taxon>Bacillales</taxon>
        <taxon>Paenibacillaceae</taxon>
        <taxon>Brevibacillus</taxon>
    </lineage>
</organism>
<feature type="transmembrane region" description="Helical" evidence="1">
    <location>
        <begin position="30"/>
        <end position="49"/>
    </location>
</feature>
<evidence type="ECO:0000313" key="2">
    <source>
        <dbReference type="EMBL" id="GED27142.1"/>
    </source>
</evidence>
<dbReference type="EMBL" id="BJOD01000035">
    <property type="protein sequence ID" value="GED27142.1"/>
    <property type="molecule type" value="Genomic_DNA"/>
</dbReference>
<sequence length="75" mass="8667">MSTLTVVLVSIIVCLYELPRLIRQRQKKEMTVFVAMLVISVGLYAATQYGRLANPVYVMEWIFKPMSDVISSWLR</sequence>
<dbReference type="RefSeq" id="WP_005830697.1">
    <property type="nucleotide sequence ID" value="NZ_BJOD01000035.1"/>
</dbReference>
<evidence type="ECO:0000313" key="3">
    <source>
        <dbReference type="EMBL" id="RNB51170.1"/>
    </source>
</evidence>
<dbReference type="Proteomes" id="UP000317180">
    <property type="component" value="Unassembled WGS sequence"/>
</dbReference>
<dbReference type="AlphaFoldDB" id="A0A3M8AJ00"/>
<feature type="transmembrane region" description="Helical" evidence="1">
    <location>
        <begin position="6"/>
        <end position="23"/>
    </location>
</feature>
<reference evidence="3 4" key="1">
    <citation type="submission" date="2018-10" db="EMBL/GenBank/DDBJ databases">
        <title>Phylogenomics of Brevibacillus.</title>
        <authorList>
            <person name="Dunlap C."/>
        </authorList>
    </citation>
    <scope>NUCLEOTIDE SEQUENCE [LARGE SCALE GENOMIC DNA]</scope>
    <source>
        <strain evidence="3 4">NRRL NRS 1219</strain>
    </source>
</reference>
<name>A0A3M8AJ00_9BACL</name>